<gene>
    <name evidence="4" type="ORF">PHYSODRAFT_331115</name>
</gene>
<feature type="compositionally biased region" description="Polar residues" evidence="2">
    <location>
        <begin position="980"/>
        <end position="989"/>
    </location>
</feature>
<dbReference type="SMR" id="G4ZGM0"/>
<feature type="domain" description="DUF6604" evidence="3">
    <location>
        <begin position="11"/>
        <end position="205"/>
    </location>
</feature>
<dbReference type="Pfam" id="PF12796">
    <property type="entry name" value="Ank_2"/>
    <property type="match status" value="1"/>
</dbReference>
<evidence type="ECO:0000313" key="5">
    <source>
        <dbReference type="Proteomes" id="UP000002640"/>
    </source>
</evidence>
<sequence>MPAFPTSKYARYKRATAFFLDWLLRARGRGRHAGQQIHLSALGDVMREIAAEPTSLTPKLLQELPKALAACQCAMTFRQQVASFFADGGDRGHQHFLQLLRGWHKTLEGILQTQQQDEEATSESKRFENYYQVLQVDEDYFPDEDLFVAEPDAPSGAKVVYFFLELEELVEGVFDVYDQVKKQQRTMVEATVVVKLAMDTATALTARLQLRYPMLKTAEDVINIVMQNTSKDYMKRMGKAVSDFWTKFQSNETYTFVPGMLIVDFFSVGGTLASFTSVIPAQAGMKLIPRDGFFGETYGEDRTPQYVLPDHTNMVVFLLQQLPLLFNAILETKTAAGTAFDDSNLTTSFLALMDEYFTSRQVTVPVVFACVCWLKSVAALQGQSGLTRNVSLTFKHTKGLMKNMEATVAKGAVFTADREIHNGLKQCAEEIKMTSRIHNLARANPLMAGFLMMTYDFHYLHMASEILMVTSRFRAFGHLYNALVEQGFLQHIPFFDDVLQVYDEMIFTPSRAAAVHGSYNRAYLLSSHMTATAVNNMYRGVAPPAGNAGVKVRKALHFQDLSKIYRLLAENDKSVLRGASSKAMLDVAADICSKELFQTRVLSRDILTLNDDLTDVFSGMCDALSQRRFHDDYIARPTRGESDHYRVNSALEKSVMVLLMPLLDCLQSDGSLDMNMIPITYRGVQLGILGGEGVKMLCRKAAAVIKAKFATPPHVCELKYFTFPSKPDFVNQEYGSTSSMRTTEGQEREDLFSSLMRLLENSDGPLSVWDMYQLKSELKKDPSLLSMGTLCKEPVEGHDVNTISNSMLDELGSLFHQAAAGPAHDADLVEWMIQLGALTIQPLHCRNRPQLRDFPFRLEILPNTMAVHSAAIAGHEDIVRIILEADNMVDLNTPTFHTRETLAHLAVKHGHRSLYNMLVAFGADLRIKDGNGKRVCDVTNDREWRRKIATSIVEIERSQASCEGARNRDAMFRHQSNIRAEQLRQSVSAQRDEERQQALEPASANTTTASKKKKKNSKKKKKSKKGETGNSPVAAVSTTRAVSDVADEATNLLTDLLVADGSDETNENSERFSLLENSLESTAATFARLRDPNILAADKSDDVQRACKLIEKLERSVEASSHPSRLNSTDRRIRSIIASEATQVIHMMHKLYRVDHAAIAVPALAPVRKLCDTTLAFTRFVVGTAQLSVSVNRKPQAREILDVLDKRLVKTPFDKREPGGYRELVQTYSLARDAMGLGKTSSPDTFRTLEWYLSNVADRFKVQAALDKFVGRPMYLEFTATPAITPRQFSRFEAAVDAVPELNGVVCFGRRVLYGATSIEDLKRVLGAIGDVALRKGVHFAQESMQIAVVDLYVGKFVISENGVVRNTQ</sequence>
<dbReference type="EMBL" id="JH159154">
    <property type="protein sequence ID" value="EGZ17102.1"/>
    <property type="molecule type" value="Genomic_DNA"/>
</dbReference>
<accession>G4ZGM0</accession>
<reference evidence="4 5" key="1">
    <citation type="journal article" date="2006" name="Science">
        <title>Phytophthora genome sequences uncover evolutionary origins and mechanisms of pathogenesis.</title>
        <authorList>
            <person name="Tyler B.M."/>
            <person name="Tripathy S."/>
            <person name="Zhang X."/>
            <person name="Dehal P."/>
            <person name="Jiang R.H."/>
            <person name="Aerts A."/>
            <person name="Arredondo F.D."/>
            <person name="Baxter L."/>
            <person name="Bensasson D."/>
            <person name="Beynon J.L."/>
            <person name="Chapman J."/>
            <person name="Damasceno C.M."/>
            <person name="Dorrance A.E."/>
            <person name="Dou D."/>
            <person name="Dickerman A.W."/>
            <person name="Dubchak I.L."/>
            <person name="Garbelotto M."/>
            <person name="Gijzen M."/>
            <person name="Gordon S.G."/>
            <person name="Govers F."/>
            <person name="Grunwald N.J."/>
            <person name="Huang W."/>
            <person name="Ivors K.L."/>
            <person name="Jones R.W."/>
            <person name="Kamoun S."/>
            <person name="Krampis K."/>
            <person name="Lamour K.H."/>
            <person name="Lee M.K."/>
            <person name="McDonald W.H."/>
            <person name="Medina M."/>
            <person name="Meijer H.J."/>
            <person name="Nordberg E.K."/>
            <person name="Maclean D.J."/>
            <person name="Ospina-Giraldo M.D."/>
            <person name="Morris P.F."/>
            <person name="Phuntumart V."/>
            <person name="Putnam N.H."/>
            <person name="Rash S."/>
            <person name="Rose J.K."/>
            <person name="Sakihama Y."/>
            <person name="Salamov A.A."/>
            <person name="Savidor A."/>
            <person name="Scheuring C.F."/>
            <person name="Smith B.M."/>
            <person name="Sobral B.W."/>
            <person name="Terry A."/>
            <person name="Torto-Alalibo T.A."/>
            <person name="Win J."/>
            <person name="Xu Z."/>
            <person name="Zhang H."/>
            <person name="Grigoriev I.V."/>
            <person name="Rokhsar D.S."/>
            <person name="Boore J.L."/>
        </authorList>
    </citation>
    <scope>NUCLEOTIDE SEQUENCE [LARGE SCALE GENOMIC DNA]</scope>
    <source>
        <strain evidence="4 5">P6497</strain>
    </source>
</reference>
<name>G4ZGM0_PHYSP</name>
<dbReference type="KEGG" id="psoj:PHYSODRAFT_331115"/>
<evidence type="ECO:0000259" key="3">
    <source>
        <dbReference type="Pfam" id="PF20253"/>
    </source>
</evidence>
<dbReference type="InterPro" id="IPR046539">
    <property type="entry name" value="DUF6604"/>
</dbReference>
<dbReference type="PROSITE" id="PS50297">
    <property type="entry name" value="ANK_REP_REGION"/>
    <property type="match status" value="1"/>
</dbReference>
<protein>
    <recommendedName>
        <fullName evidence="3">DUF6604 domain-containing protein</fullName>
    </recommendedName>
</protein>
<evidence type="ECO:0000313" key="4">
    <source>
        <dbReference type="EMBL" id="EGZ17102.1"/>
    </source>
</evidence>
<dbReference type="PROSITE" id="PS50088">
    <property type="entry name" value="ANK_REPEAT"/>
    <property type="match status" value="1"/>
</dbReference>
<keyword evidence="5" id="KW-1185">Reference proteome</keyword>
<feature type="repeat" description="ANK" evidence="1">
    <location>
        <begin position="898"/>
        <end position="930"/>
    </location>
</feature>
<feature type="region of interest" description="Disordered" evidence="2">
    <location>
        <begin position="980"/>
        <end position="1039"/>
    </location>
</feature>
<dbReference type="OMA" id="CAITFRE"/>
<dbReference type="InterPro" id="IPR002110">
    <property type="entry name" value="Ankyrin_rpt"/>
</dbReference>
<feature type="compositionally biased region" description="Basic residues" evidence="2">
    <location>
        <begin position="1010"/>
        <end position="1024"/>
    </location>
</feature>
<dbReference type="SUPFAM" id="SSF48403">
    <property type="entry name" value="Ankyrin repeat"/>
    <property type="match status" value="1"/>
</dbReference>
<dbReference type="InterPro" id="IPR036770">
    <property type="entry name" value="Ankyrin_rpt-contain_sf"/>
</dbReference>
<dbReference type="Pfam" id="PF20253">
    <property type="entry name" value="DUF6604"/>
    <property type="match status" value="1"/>
</dbReference>
<dbReference type="GeneID" id="20646232"/>
<organism evidence="4 5">
    <name type="scientific">Phytophthora sojae (strain P6497)</name>
    <name type="common">Soybean stem and root rot agent</name>
    <name type="synonym">Phytophthora megasperma f. sp. glycines</name>
    <dbReference type="NCBI Taxonomy" id="1094619"/>
    <lineage>
        <taxon>Eukaryota</taxon>
        <taxon>Sar</taxon>
        <taxon>Stramenopiles</taxon>
        <taxon>Oomycota</taxon>
        <taxon>Peronosporomycetes</taxon>
        <taxon>Peronosporales</taxon>
        <taxon>Peronosporaceae</taxon>
        <taxon>Phytophthora</taxon>
    </lineage>
</organism>
<evidence type="ECO:0000256" key="2">
    <source>
        <dbReference type="SAM" id="MobiDB-lite"/>
    </source>
</evidence>
<proteinExistence type="predicted"/>
<dbReference type="RefSeq" id="XP_009526160.1">
    <property type="nucleotide sequence ID" value="XM_009527865.1"/>
</dbReference>
<keyword evidence="1" id="KW-0040">ANK repeat</keyword>
<dbReference type="InParanoid" id="G4ZGM0"/>
<evidence type="ECO:0000256" key="1">
    <source>
        <dbReference type="PROSITE-ProRule" id="PRU00023"/>
    </source>
</evidence>
<feature type="compositionally biased region" description="Polar residues" evidence="2">
    <location>
        <begin position="1028"/>
        <end position="1039"/>
    </location>
</feature>
<dbReference type="Gene3D" id="1.25.40.20">
    <property type="entry name" value="Ankyrin repeat-containing domain"/>
    <property type="match status" value="1"/>
</dbReference>
<dbReference type="Proteomes" id="UP000002640">
    <property type="component" value="Unassembled WGS sequence"/>
</dbReference>